<accession>A0A653DBM9</accession>
<proteinExistence type="predicted"/>
<feature type="compositionally biased region" description="Gly residues" evidence="1">
    <location>
        <begin position="56"/>
        <end position="71"/>
    </location>
</feature>
<dbReference type="AlphaFoldDB" id="A0A653DBM9"/>
<name>A0A653DBM9_CALMS</name>
<feature type="region of interest" description="Disordered" evidence="1">
    <location>
        <begin position="45"/>
        <end position="86"/>
    </location>
</feature>
<evidence type="ECO:0000313" key="2">
    <source>
        <dbReference type="EMBL" id="VEN57584.1"/>
    </source>
</evidence>
<gene>
    <name evidence="2" type="ORF">CALMAC_LOCUS16180</name>
</gene>
<evidence type="ECO:0000313" key="3">
    <source>
        <dbReference type="Proteomes" id="UP000410492"/>
    </source>
</evidence>
<protein>
    <submittedName>
        <fullName evidence="2">Uncharacterized protein</fullName>
    </submittedName>
</protein>
<feature type="compositionally biased region" description="Basic and acidic residues" evidence="1">
    <location>
        <begin position="75"/>
        <end position="86"/>
    </location>
</feature>
<evidence type="ECO:0000256" key="1">
    <source>
        <dbReference type="SAM" id="MobiDB-lite"/>
    </source>
</evidence>
<organism evidence="2 3">
    <name type="scientific">Callosobruchus maculatus</name>
    <name type="common">Southern cowpea weevil</name>
    <name type="synonym">Pulse bruchid</name>
    <dbReference type="NCBI Taxonomy" id="64391"/>
    <lineage>
        <taxon>Eukaryota</taxon>
        <taxon>Metazoa</taxon>
        <taxon>Ecdysozoa</taxon>
        <taxon>Arthropoda</taxon>
        <taxon>Hexapoda</taxon>
        <taxon>Insecta</taxon>
        <taxon>Pterygota</taxon>
        <taxon>Neoptera</taxon>
        <taxon>Endopterygota</taxon>
        <taxon>Coleoptera</taxon>
        <taxon>Polyphaga</taxon>
        <taxon>Cucujiformia</taxon>
        <taxon>Chrysomeloidea</taxon>
        <taxon>Chrysomelidae</taxon>
        <taxon>Bruchinae</taxon>
        <taxon>Bruchini</taxon>
        <taxon>Callosobruchus</taxon>
    </lineage>
</organism>
<dbReference type="Proteomes" id="UP000410492">
    <property type="component" value="Unassembled WGS sequence"/>
</dbReference>
<sequence length="86" mass="9293">MDLFQVKIISVQNFLQLYSFEVVNSLNVMFFVAIKRLQWYSHAGKGGPGAVRHSGKGGPGAVRHAGAGGPGAVRNSEEGVERSRQH</sequence>
<reference evidence="2 3" key="1">
    <citation type="submission" date="2019-01" db="EMBL/GenBank/DDBJ databases">
        <authorList>
            <person name="Sayadi A."/>
        </authorList>
    </citation>
    <scope>NUCLEOTIDE SEQUENCE [LARGE SCALE GENOMIC DNA]</scope>
</reference>
<dbReference type="EMBL" id="CAACVG010011205">
    <property type="protein sequence ID" value="VEN57584.1"/>
    <property type="molecule type" value="Genomic_DNA"/>
</dbReference>
<keyword evidence="3" id="KW-1185">Reference proteome</keyword>